<feature type="compositionally biased region" description="Basic and acidic residues" evidence="1">
    <location>
        <begin position="230"/>
        <end position="244"/>
    </location>
</feature>
<dbReference type="Proteomes" id="UP000298138">
    <property type="component" value="Unassembled WGS sequence"/>
</dbReference>
<evidence type="ECO:0000313" key="4">
    <source>
        <dbReference type="Proteomes" id="UP000298138"/>
    </source>
</evidence>
<dbReference type="EMBL" id="ML220122">
    <property type="protein sequence ID" value="TGZ80871.1"/>
    <property type="molecule type" value="Genomic_DNA"/>
</dbReference>
<dbReference type="InParanoid" id="A0A4S2MW88"/>
<keyword evidence="2" id="KW-0812">Transmembrane</keyword>
<gene>
    <name evidence="3" type="ORF">EX30DRAFT_341200</name>
</gene>
<proteinExistence type="predicted"/>
<name>A0A4S2MW88_9PEZI</name>
<keyword evidence="4" id="KW-1185">Reference proteome</keyword>
<sequence>MPMIVPREAMPKPILVARQNPNDPICYNPEKQFWTCTFEWDPSLPQWIGCCTGNPCQSVDGKCPDPNYRVDQFSTYAPSPTTTASGNSGTSQSTPTSDSSSNNASESSSSNNASDNSSNNGSGDSKSTTTTIAVASSIASVAGVIIIGFIVWFFLRQKKKKARQSLAYAPPPGYMDAAYANPNDAHAAYGVGSAAVPTPTPRDTKRWTFFSKSSRAEDASAAISPVSPMTDKHTANNRMSELHSESMYSPRSDVVAELPEAGSGAR</sequence>
<evidence type="ECO:0000256" key="2">
    <source>
        <dbReference type="SAM" id="Phobius"/>
    </source>
</evidence>
<feature type="region of interest" description="Disordered" evidence="1">
    <location>
        <begin position="220"/>
        <end position="266"/>
    </location>
</feature>
<dbReference type="AlphaFoldDB" id="A0A4S2MW88"/>
<keyword evidence="2" id="KW-1133">Transmembrane helix</keyword>
<organism evidence="3 4">
    <name type="scientific">Ascodesmis nigricans</name>
    <dbReference type="NCBI Taxonomy" id="341454"/>
    <lineage>
        <taxon>Eukaryota</taxon>
        <taxon>Fungi</taxon>
        <taxon>Dikarya</taxon>
        <taxon>Ascomycota</taxon>
        <taxon>Pezizomycotina</taxon>
        <taxon>Pezizomycetes</taxon>
        <taxon>Pezizales</taxon>
        <taxon>Ascodesmidaceae</taxon>
        <taxon>Ascodesmis</taxon>
    </lineage>
</organism>
<evidence type="ECO:0000256" key="1">
    <source>
        <dbReference type="SAM" id="MobiDB-lite"/>
    </source>
</evidence>
<accession>A0A4S2MW88</accession>
<dbReference type="CDD" id="cd12087">
    <property type="entry name" value="TM_EGFR-like"/>
    <property type="match status" value="1"/>
</dbReference>
<feature type="region of interest" description="Disordered" evidence="1">
    <location>
        <begin position="74"/>
        <end position="128"/>
    </location>
</feature>
<keyword evidence="2" id="KW-0472">Membrane</keyword>
<reference evidence="3 4" key="1">
    <citation type="submission" date="2019-04" db="EMBL/GenBank/DDBJ databases">
        <title>Comparative genomics and transcriptomics to analyze fruiting body development in filamentous ascomycetes.</title>
        <authorList>
            <consortium name="DOE Joint Genome Institute"/>
            <person name="Lutkenhaus R."/>
            <person name="Traeger S."/>
            <person name="Breuer J."/>
            <person name="Kuo A."/>
            <person name="Lipzen A."/>
            <person name="Pangilinan J."/>
            <person name="Dilworth D."/>
            <person name="Sandor L."/>
            <person name="Poggeler S."/>
            <person name="Barry K."/>
            <person name="Grigoriev I.V."/>
            <person name="Nowrousian M."/>
        </authorList>
    </citation>
    <scope>NUCLEOTIDE SEQUENCE [LARGE SCALE GENOMIC DNA]</scope>
    <source>
        <strain evidence="3 4">CBS 389.68</strain>
    </source>
</reference>
<evidence type="ECO:0000313" key="3">
    <source>
        <dbReference type="EMBL" id="TGZ80871.1"/>
    </source>
</evidence>
<evidence type="ECO:0008006" key="5">
    <source>
        <dbReference type="Google" id="ProtNLM"/>
    </source>
</evidence>
<feature type="transmembrane region" description="Helical" evidence="2">
    <location>
        <begin position="132"/>
        <end position="155"/>
    </location>
</feature>
<protein>
    <recommendedName>
        <fullName evidence="5">Mid2 domain-containing protein</fullName>
    </recommendedName>
</protein>